<dbReference type="Proteomes" id="UP001597541">
    <property type="component" value="Unassembled WGS sequence"/>
</dbReference>
<dbReference type="EMBL" id="JBHUME010000005">
    <property type="protein sequence ID" value="MFD2612120.1"/>
    <property type="molecule type" value="Genomic_DNA"/>
</dbReference>
<reference evidence="3" key="1">
    <citation type="journal article" date="2019" name="Int. J. Syst. Evol. Microbiol.">
        <title>The Global Catalogue of Microorganisms (GCM) 10K type strain sequencing project: providing services to taxonomists for standard genome sequencing and annotation.</title>
        <authorList>
            <consortium name="The Broad Institute Genomics Platform"/>
            <consortium name="The Broad Institute Genome Sequencing Center for Infectious Disease"/>
            <person name="Wu L."/>
            <person name="Ma J."/>
        </authorList>
    </citation>
    <scope>NUCLEOTIDE SEQUENCE [LARGE SCALE GENOMIC DNA]</scope>
    <source>
        <strain evidence="3">KCTC 3950</strain>
    </source>
</reference>
<name>A0ABW5PA18_9BACL</name>
<organism evidence="2 3">
    <name type="scientific">Paenibacillus gansuensis</name>
    <dbReference type="NCBI Taxonomy" id="306542"/>
    <lineage>
        <taxon>Bacteria</taxon>
        <taxon>Bacillati</taxon>
        <taxon>Bacillota</taxon>
        <taxon>Bacilli</taxon>
        <taxon>Bacillales</taxon>
        <taxon>Paenibacillaceae</taxon>
        <taxon>Paenibacillus</taxon>
    </lineage>
</organism>
<accession>A0ABW5PA18</accession>
<sequence>MHITYTDAAAGQIKSLMNIDTDELKLVFDNEGCGCTLSGVPTLWIVDSSETDDLKAEGEPFTTKYRKRDEVFFEDKMKIDYNPQRMAFSLSSSGQIYNAMMSLVDKRQ</sequence>
<dbReference type="InterPro" id="IPR035903">
    <property type="entry name" value="HesB-like_dom_sf"/>
</dbReference>
<proteinExistence type="predicted"/>
<dbReference type="SUPFAM" id="SSF89360">
    <property type="entry name" value="HesB-like domain"/>
    <property type="match status" value="1"/>
</dbReference>
<evidence type="ECO:0000313" key="2">
    <source>
        <dbReference type="EMBL" id="MFD2612120.1"/>
    </source>
</evidence>
<gene>
    <name evidence="2" type="ORF">ACFSUF_06720</name>
</gene>
<dbReference type="Pfam" id="PF01521">
    <property type="entry name" value="Fe-S_biosyn"/>
    <property type="match status" value="1"/>
</dbReference>
<evidence type="ECO:0000259" key="1">
    <source>
        <dbReference type="Pfam" id="PF01521"/>
    </source>
</evidence>
<keyword evidence="3" id="KW-1185">Reference proteome</keyword>
<protein>
    <submittedName>
        <fullName evidence="2">Iron-sulfur cluster biosynthesis family protein</fullName>
    </submittedName>
</protein>
<comment type="caution">
    <text evidence="2">The sequence shown here is derived from an EMBL/GenBank/DDBJ whole genome shotgun (WGS) entry which is preliminary data.</text>
</comment>
<dbReference type="RefSeq" id="WP_377601367.1">
    <property type="nucleotide sequence ID" value="NZ_JBHUME010000005.1"/>
</dbReference>
<dbReference type="InterPro" id="IPR000361">
    <property type="entry name" value="ATAP_core_dom"/>
</dbReference>
<evidence type="ECO:0000313" key="3">
    <source>
        <dbReference type="Proteomes" id="UP001597541"/>
    </source>
</evidence>
<dbReference type="Gene3D" id="2.60.300.12">
    <property type="entry name" value="HesB-like domain"/>
    <property type="match status" value="1"/>
</dbReference>
<feature type="domain" description="Core" evidence="1">
    <location>
        <begin position="1"/>
        <end position="104"/>
    </location>
</feature>